<evidence type="ECO:0008006" key="3">
    <source>
        <dbReference type="Google" id="ProtNLM"/>
    </source>
</evidence>
<evidence type="ECO:0000313" key="2">
    <source>
        <dbReference type="EMBL" id="VAX41354.1"/>
    </source>
</evidence>
<dbReference type="PANTHER" id="PTHR43037">
    <property type="entry name" value="UNNAMED PRODUCT-RELATED"/>
    <property type="match status" value="1"/>
</dbReference>
<accession>A0A3B1DY56</accession>
<gene>
    <name evidence="2" type="ORF">MNBD_PLANCTO02-1003</name>
</gene>
<evidence type="ECO:0000256" key="1">
    <source>
        <dbReference type="ARBA" id="ARBA00022729"/>
    </source>
</evidence>
<name>A0A3B1DY56_9ZZZZ</name>
<dbReference type="Pfam" id="PF00756">
    <property type="entry name" value="Esterase"/>
    <property type="match status" value="1"/>
</dbReference>
<dbReference type="InterPro" id="IPR000801">
    <property type="entry name" value="Esterase-like"/>
</dbReference>
<dbReference type="SUPFAM" id="SSF53474">
    <property type="entry name" value="alpha/beta-Hydrolases"/>
    <property type="match status" value="1"/>
</dbReference>
<dbReference type="AlphaFoldDB" id="A0A3B1DY56"/>
<proteinExistence type="predicted"/>
<organism evidence="2">
    <name type="scientific">hydrothermal vent metagenome</name>
    <dbReference type="NCBI Taxonomy" id="652676"/>
    <lineage>
        <taxon>unclassified sequences</taxon>
        <taxon>metagenomes</taxon>
        <taxon>ecological metagenomes</taxon>
    </lineage>
</organism>
<dbReference type="PANTHER" id="PTHR43037:SF1">
    <property type="entry name" value="BLL1128 PROTEIN"/>
    <property type="match status" value="1"/>
</dbReference>
<dbReference type="InterPro" id="IPR029058">
    <property type="entry name" value="AB_hydrolase_fold"/>
</dbReference>
<dbReference type="EMBL" id="UOGL01000534">
    <property type="protein sequence ID" value="VAX41354.1"/>
    <property type="molecule type" value="Genomic_DNA"/>
</dbReference>
<sequence length="280" mass="32109">MKEPHYSQQFWLNRGMITDQEVDSHSPIDELFQNKDETQEKEETEPFVQNGSGIFDGIHWQTGSASSLHAAQKPLSLYLPERYESNYEYPLIVWLHSDYSDEEELFDIIPQISDQNFMAIGFRGNVETQEGCKWGNSEIERALFFSELHDTLKEFRREFHIHPKRIYLAGLGTGATMALQGMLHYPDWFAGAIAINSLFSNVESPLARFRSLNEQRTLLIETTASEQSFDNSNATLKAGRLLHSAGIDATSEIYKTSEEIDPQVLLRVNHWIMQAIATSW</sequence>
<dbReference type="Gene3D" id="3.40.50.1820">
    <property type="entry name" value="alpha/beta hydrolase"/>
    <property type="match status" value="1"/>
</dbReference>
<protein>
    <recommendedName>
        <fullName evidence="3">Phospholipase/carboxylesterase/thioesterase domain-containing protein</fullName>
    </recommendedName>
</protein>
<dbReference type="InterPro" id="IPR050955">
    <property type="entry name" value="Plant_Biomass_Hydrol_Est"/>
</dbReference>
<keyword evidence="1" id="KW-0732">Signal</keyword>
<reference evidence="2" key="1">
    <citation type="submission" date="2018-06" db="EMBL/GenBank/DDBJ databases">
        <authorList>
            <person name="Zhirakovskaya E."/>
        </authorList>
    </citation>
    <scope>NUCLEOTIDE SEQUENCE</scope>
</reference>